<keyword evidence="1" id="KW-1133">Transmembrane helix</keyword>
<dbReference type="Proteomes" id="UP000320773">
    <property type="component" value="Unassembled WGS sequence"/>
</dbReference>
<name>A0A543G1Z4_9FLAO</name>
<proteinExistence type="predicted"/>
<feature type="transmembrane region" description="Helical" evidence="1">
    <location>
        <begin position="6"/>
        <end position="24"/>
    </location>
</feature>
<evidence type="ECO:0000256" key="1">
    <source>
        <dbReference type="SAM" id="Phobius"/>
    </source>
</evidence>
<accession>A0A543G1Z4</accession>
<dbReference type="EMBL" id="VFPJ01000001">
    <property type="protein sequence ID" value="TQM40069.1"/>
    <property type="molecule type" value="Genomic_DNA"/>
</dbReference>
<sequence>MNSKNLSNYVYLLTYFNINVVLYYNKFSAQNLD</sequence>
<protein>
    <submittedName>
        <fullName evidence="2">Uncharacterized protein</fullName>
    </submittedName>
</protein>
<comment type="caution">
    <text evidence="2">The sequence shown here is derived from an EMBL/GenBank/DDBJ whole genome shotgun (WGS) entry which is preliminary data.</text>
</comment>
<organism evidence="2 3">
    <name type="scientific">Flavobacterium branchiophilum</name>
    <dbReference type="NCBI Taxonomy" id="55197"/>
    <lineage>
        <taxon>Bacteria</taxon>
        <taxon>Pseudomonadati</taxon>
        <taxon>Bacteroidota</taxon>
        <taxon>Flavobacteriia</taxon>
        <taxon>Flavobacteriales</taxon>
        <taxon>Flavobacteriaceae</taxon>
        <taxon>Flavobacterium</taxon>
    </lineage>
</organism>
<keyword evidence="1" id="KW-0812">Transmembrane</keyword>
<evidence type="ECO:0000313" key="3">
    <source>
        <dbReference type="Proteomes" id="UP000320773"/>
    </source>
</evidence>
<reference evidence="2 3" key="1">
    <citation type="submission" date="2019-06" db="EMBL/GenBank/DDBJ databases">
        <title>Genomic Encyclopedia of Archaeal and Bacterial Type Strains, Phase II (KMG-II): from individual species to whole genera.</title>
        <authorList>
            <person name="Goeker M."/>
        </authorList>
    </citation>
    <scope>NUCLEOTIDE SEQUENCE [LARGE SCALE GENOMIC DNA]</scope>
    <source>
        <strain evidence="2 3">DSM 24789</strain>
    </source>
</reference>
<dbReference type="AlphaFoldDB" id="A0A543G1Z4"/>
<evidence type="ECO:0000313" key="2">
    <source>
        <dbReference type="EMBL" id="TQM40069.1"/>
    </source>
</evidence>
<gene>
    <name evidence="2" type="ORF">BC670_0931</name>
</gene>
<keyword evidence="1" id="KW-0472">Membrane</keyword>